<organism evidence="1 2">
    <name type="scientific">Nonomuraea guangzhouensis</name>
    <dbReference type="NCBI Taxonomy" id="1291555"/>
    <lineage>
        <taxon>Bacteria</taxon>
        <taxon>Bacillati</taxon>
        <taxon>Actinomycetota</taxon>
        <taxon>Actinomycetes</taxon>
        <taxon>Streptosporangiales</taxon>
        <taxon>Streptosporangiaceae</taxon>
        <taxon>Nonomuraea</taxon>
    </lineage>
</organism>
<dbReference type="RefSeq" id="WP_219527401.1">
    <property type="nucleotide sequence ID" value="NZ_JAHKRM010000002.1"/>
</dbReference>
<reference evidence="2" key="1">
    <citation type="journal article" date="2019" name="Int. J. Syst. Evol. Microbiol.">
        <title>The Global Catalogue of Microorganisms (GCM) 10K type strain sequencing project: providing services to taxonomists for standard genome sequencing and annotation.</title>
        <authorList>
            <consortium name="The Broad Institute Genomics Platform"/>
            <consortium name="The Broad Institute Genome Sequencing Center for Infectious Disease"/>
            <person name="Wu L."/>
            <person name="Ma J."/>
        </authorList>
    </citation>
    <scope>NUCLEOTIDE SEQUENCE [LARGE SCALE GENOMIC DNA]</scope>
    <source>
        <strain evidence="2">CGMCC 1.15399</strain>
    </source>
</reference>
<protein>
    <submittedName>
        <fullName evidence="1">Uncharacterized protein</fullName>
    </submittedName>
</protein>
<sequence>MLGSTIRNVVLAAAVVAAGVGGGASMLSAPDGPRGDAKAFTDCMRSKGLPDFPEVAVSSDGLVNLEIKGERVDALSAKYGAAVKACESLLPTGTQLPGAPGAPGAPVAPVIRVAS</sequence>
<proteinExistence type="predicted"/>
<dbReference type="EMBL" id="JBHUCM010000013">
    <property type="protein sequence ID" value="MFD1538623.1"/>
    <property type="molecule type" value="Genomic_DNA"/>
</dbReference>
<name>A0ABW4G812_9ACTN</name>
<gene>
    <name evidence="1" type="ORF">ACFSJ0_16320</name>
</gene>
<accession>A0ABW4G812</accession>
<keyword evidence="2" id="KW-1185">Reference proteome</keyword>
<evidence type="ECO:0000313" key="2">
    <source>
        <dbReference type="Proteomes" id="UP001597097"/>
    </source>
</evidence>
<dbReference type="Proteomes" id="UP001597097">
    <property type="component" value="Unassembled WGS sequence"/>
</dbReference>
<evidence type="ECO:0000313" key="1">
    <source>
        <dbReference type="EMBL" id="MFD1538623.1"/>
    </source>
</evidence>
<comment type="caution">
    <text evidence="1">The sequence shown here is derived from an EMBL/GenBank/DDBJ whole genome shotgun (WGS) entry which is preliminary data.</text>
</comment>